<sequence length="366" mass="38968">MDELTVIGAENGALIVVSEDGNRYRVPITEALHTALRQNRPAAPVAHRVSPREIQAMIRAGKSAAEVVTETGEPAEYVQRFEGPVVAEREYVVTAARSVPVAVAAETESGVASHTFGGVIDTRLSELSATDVRWSSWKTDLHWIVTVSFLDAGVEREARWTFDPKKATLIPSNHEAQSLSQQGEAPPTLIPRLRAVPIQQAEERTRFDSGAFLLDDDITSIGSPEAPASSSSVSIPSAPPAPAALPHSRMGVRTAGDDGDTADVSQTADLLEALRRRRGEREAAPRDDIEAAKAAHPSTGSIRIVDVSLDFSSDSAPEPEDAPRATAPTIGGANDTGPVKSARRGRAAMPSWDEIVFGARPDDDPA</sequence>
<evidence type="ECO:0000313" key="4">
    <source>
        <dbReference type="Proteomes" id="UP000585905"/>
    </source>
</evidence>
<comment type="caution">
    <text evidence="3">The sequence shown here is derived from an EMBL/GenBank/DDBJ whole genome shotgun (WGS) entry which is preliminary data.</text>
</comment>
<feature type="region of interest" description="Disordered" evidence="1">
    <location>
        <begin position="223"/>
        <end position="263"/>
    </location>
</feature>
<evidence type="ECO:0000259" key="2">
    <source>
        <dbReference type="Pfam" id="PF11268"/>
    </source>
</evidence>
<dbReference type="EMBL" id="JACGWX010000001">
    <property type="protein sequence ID" value="MBA8847005.1"/>
    <property type="molecule type" value="Genomic_DNA"/>
</dbReference>
<dbReference type="Proteomes" id="UP000585905">
    <property type="component" value="Unassembled WGS sequence"/>
</dbReference>
<dbReference type="Pfam" id="PF11268">
    <property type="entry name" value="DUF3071"/>
    <property type="match status" value="1"/>
</dbReference>
<name>A0A839ECE7_9MICO</name>
<dbReference type="InterPro" id="IPR021421">
    <property type="entry name" value="DUF3071"/>
</dbReference>
<dbReference type="NCBIfam" id="NF040712">
    <property type="entry name" value="SepH"/>
    <property type="match status" value="1"/>
</dbReference>
<feature type="compositionally biased region" description="Low complexity" evidence="1">
    <location>
        <begin position="223"/>
        <end position="236"/>
    </location>
</feature>
<accession>A0A839ECE7</accession>
<evidence type="ECO:0000313" key="3">
    <source>
        <dbReference type="EMBL" id="MBA8847005.1"/>
    </source>
</evidence>
<dbReference type="RefSeq" id="WP_182489830.1">
    <property type="nucleotide sequence ID" value="NZ_BAAAOV010000009.1"/>
</dbReference>
<dbReference type="InterPro" id="IPR047682">
    <property type="entry name" value="SepH-like"/>
</dbReference>
<reference evidence="3 4" key="1">
    <citation type="submission" date="2020-07" db="EMBL/GenBank/DDBJ databases">
        <title>Sequencing the genomes of 1000 actinobacteria strains.</title>
        <authorList>
            <person name="Klenk H.-P."/>
        </authorList>
    </citation>
    <scope>NUCLEOTIDE SEQUENCE [LARGE SCALE GENOMIC DNA]</scope>
    <source>
        <strain evidence="3 4">DSM 19663</strain>
    </source>
</reference>
<feature type="region of interest" description="Disordered" evidence="1">
    <location>
        <begin position="311"/>
        <end position="366"/>
    </location>
</feature>
<protein>
    <recommendedName>
        <fullName evidence="2">DUF3071 domain-containing protein</fullName>
    </recommendedName>
</protein>
<evidence type="ECO:0000256" key="1">
    <source>
        <dbReference type="SAM" id="MobiDB-lite"/>
    </source>
</evidence>
<feature type="domain" description="DUF3071" evidence="2">
    <location>
        <begin position="1"/>
        <end position="162"/>
    </location>
</feature>
<gene>
    <name evidence="3" type="ORF">FHX53_000569</name>
</gene>
<keyword evidence="4" id="KW-1185">Reference proteome</keyword>
<proteinExistence type="predicted"/>
<dbReference type="AlphaFoldDB" id="A0A839ECE7"/>
<organism evidence="3 4">
    <name type="scientific">Microcella alkalica</name>
    <dbReference type="NCBI Taxonomy" id="355930"/>
    <lineage>
        <taxon>Bacteria</taxon>
        <taxon>Bacillati</taxon>
        <taxon>Actinomycetota</taxon>
        <taxon>Actinomycetes</taxon>
        <taxon>Micrococcales</taxon>
        <taxon>Microbacteriaceae</taxon>
        <taxon>Microcella</taxon>
    </lineage>
</organism>